<comment type="subcellular location">
    <subcellularLocation>
        <location evidence="1">Nucleus</location>
    </subcellularLocation>
</comment>
<feature type="compositionally biased region" description="Low complexity" evidence="6">
    <location>
        <begin position="86"/>
        <end position="99"/>
    </location>
</feature>
<dbReference type="SUPFAM" id="SSF50784">
    <property type="entry name" value="Transcription factor IIA (TFIIA), beta-barrel domain"/>
    <property type="match status" value="1"/>
</dbReference>
<gene>
    <name evidence="8" type="ORF">G210_1196</name>
</gene>
<dbReference type="InterPro" id="IPR009088">
    <property type="entry name" value="TFIIA_b-brl"/>
</dbReference>
<dbReference type="GO" id="GO:0005672">
    <property type="term" value="C:transcription factor TFIIA complex"/>
    <property type="evidence" value="ECO:0007669"/>
    <property type="project" value="InterPro"/>
</dbReference>
<dbReference type="SUPFAM" id="SSF47396">
    <property type="entry name" value="Transcription factor IIA (TFIIA), alpha-helical domain"/>
    <property type="match status" value="1"/>
</dbReference>
<keyword evidence="7" id="KW-0472">Membrane</keyword>
<evidence type="ECO:0000313" key="9">
    <source>
        <dbReference type="Proteomes" id="UP000011777"/>
    </source>
</evidence>
<reference evidence="8 9" key="1">
    <citation type="submission" date="2013-02" db="EMBL/GenBank/DDBJ databases">
        <title>Genome sequence of Candida maltosa Xu316, a potential industrial strain for xylitol and ethanol production.</title>
        <authorList>
            <person name="Yu J."/>
            <person name="Wang Q."/>
            <person name="Geng X."/>
            <person name="Bao W."/>
            <person name="He P."/>
            <person name="Cai J."/>
        </authorList>
    </citation>
    <scope>NUCLEOTIDE SEQUENCE [LARGE SCALE GENOMIC DNA]</scope>
    <source>
        <strain evidence="9">Xu316</strain>
    </source>
</reference>
<dbReference type="HOGENOM" id="CLU_767256_0_0_1"/>
<name>M3K0P1_CANMX</name>
<keyword evidence="9" id="KW-1185">Reference proteome</keyword>
<evidence type="ECO:0000256" key="3">
    <source>
        <dbReference type="ARBA" id="ARBA00023163"/>
    </source>
</evidence>
<dbReference type="PANTHER" id="PTHR12694">
    <property type="entry name" value="TRANSCRIPTION INITIATION FACTOR IIA SUBUNIT 1"/>
    <property type="match status" value="1"/>
</dbReference>
<dbReference type="Proteomes" id="UP000011777">
    <property type="component" value="Unassembled WGS sequence"/>
</dbReference>
<dbReference type="AlphaFoldDB" id="M3K0P1"/>
<protein>
    <recommendedName>
        <fullName evidence="5">Transcription initiation factor IIA large subunit</fullName>
    </recommendedName>
</protein>
<evidence type="ECO:0000256" key="1">
    <source>
        <dbReference type="ARBA" id="ARBA00004123"/>
    </source>
</evidence>
<dbReference type="Pfam" id="PF03153">
    <property type="entry name" value="TFIIA"/>
    <property type="match status" value="2"/>
</dbReference>
<keyword evidence="3" id="KW-0804">Transcription</keyword>
<comment type="caution">
    <text evidence="8">The sequence shown here is derived from an EMBL/GenBank/DDBJ whole genome shotgun (WGS) entry which is preliminary data.</text>
</comment>
<evidence type="ECO:0000256" key="5">
    <source>
        <dbReference type="ARBA" id="ARBA00074154"/>
    </source>
</evidence>
<feature type="transmembrane region" description="Helical" evidence="7">
    <location>
        <begin position="228"/>
        <end position="248"/>
    </location>
</feature>
<sequence length="361" mass="40574">MSNIETSKLYESVIEDVINDSRQDFENSGIDESTLQELKKLWQEKLTIAGVSNFSWEKEDEEEEEQELEVPGIHDPVIKQDSENGSANAATIPTTSTASIKTEPGVAGVEDEAEEEDDVLGIQIPKINQTDGTFEIEIHTPKKLLRKINKKLVQIDGAFDEDDEDSDLDDINDFDSDINSDLDDDDPEDQDNDEEGQVALCLYDKVQRIKSKWKCSLKEYPMQDTFPFTVWFLTGLFHSGVVLVFVSFDFGQSSGQIRINWSDEFRFHDKFPKNEHGKGNKQHDVTVQECIGRPLTWHENIVSHNTNNTPVHETTEVDGVWSEPSSVCECGTINILSFTGVVESNVGHGHECIVKNSGTST</sequence>
<organism evidence="8 9">
    <name type="scientific">Candida maltosa (strain Xu316)</name>
    <name type="common">Yeast</name>
    <dbReference type="NCBI Taxonomy" id="1245528"/>
    <lineage>
        <taxon>Eukaryota</taxon>
        <taxon>Fungi</taxon>
        <taxon>Dikarya</taxon>
        <taxon>Ascomycota</taxon>
        <taxon>Saccharomycotina</taxon>
        <taxon>Pichiomycetes</taxon>
        <taxon>Debaryomycetaceae</taxon>
        <taxon>Candida/Lodderomyces clade</taxon>
        <taxon>Candida</taxon>
    </lineage>
</organism>
<dbReference type="SMART" id="SM01371">
    <property type="entry name" value="TFIIA"/>
    <property type="match status" value="1"/>
</dbReference>
<dbReference type="eggNOG" id="KOG2652">
    <property type="taxonomic scope" value="Eukaryota"/>
</dbReference>
<dbReference type="FunFam" id="1.10.287.100:FF:000001">
    <property type="entry name" value="Transcription initiation factor IIA subunit"/>
    <property type="match status" value="1"/>
</dbReference>
<accession>M3K0P1</accession>
<dbReference type="Gene3D" id="1.10.287.100">
    <property type="match status" value="1"/>
</dbReference>
<evidence type="ECO:0000256" key="2">
    <source>
        <dbReference type="ARBA" id="ARBA00010059"/>
    </source>
</evidence>
<proteinExistence type="inferred from homology"/>
<evidence type="ECO:0000313" key="8">
    <source>
        <dbReference type="EMBL" id="EMG48254.1"/>
    </source>
</evidence>
<evidence type="ECO:0000256" key="6">
    <source>
        <dbReference type="SAM" id="MobiDB-lite"/>
    </source>
</evidence>
<feature type="region of interest" description="Disordered" evidence="6">
    <location>
        <begin position="56"/>
        <end position="117"/>
    </location>
</feature>
<evidence type="ECO:0000256" key="7">
    <source>
        <dbReference type="SAM" id="Phobius"/>
    </source>
</evidence>
<keyword evidence="7" id="KW-0812">Transmembrane</keyword>
<dbReference type="STRING" id="1245528.M3K0P1"/>
<keyword evidence="4" id="KW-0539">Nucleus</keyword>
<keyword evidence="7" id="KW-1133">Transmembrane helix</keyword>
<feature type="region of interest" description="Disordered" evidence="6">
    <location>
        <begin position="161"/>
        <end position="193"/>
    </location>
</feature>
<dbReference type="EMBL" id="AOGT01001178">
    <property type="protein sequence ID" value="EMG48254.1"/>
    <property type="molecule type" value="Genomic_DNA"/>
</dbReference>
<dbReference type="GO" id="GO:0006367">
    <property type="term" value="P:transcription initiation at RNA polymerase II promoter"/>
    <property type="evidence" value="ECO:0007669"/>
    <property type="project" value="InterPro"/>
</dbReference>
<dbReference type="CDD" id="cd07976">
    <property type="entry name" value="TFIIA_alpha_beta_like"/>
    <property type="match status" value="1"/>
</dbReference>
<dbReference type="OrthoDB" id="6275927at2759"/>
<dbReference type="PANTHER" id="PTHR12694:SF8">
    <property type="entry name" value="TRANSCRIPTION INITIATION FACTOR IIA SUBUNIT 1"/>
    <property type="match status" value="1"/>
</dbReference>
<evidence type="ECO:0000256" key="4">
    <source>
        <dbReference type="ARBA" id="ARBA00023242"/>
    </source>
</evidence>
<comment type="similarity">
    <text evidence="2">Belongs to the TFIIA subunit 1 family.</text>
</comment>
<dbReference type="InterPro" id="IPR004855">
    <property type="entry name" value="TFIIA_asu/bsu"/>
</dbReference>
<dbReference type="Gene3D" id="2.30.18.10">
    <property type="entry name" value="Transcription factor IIA (TFIIA), beta-barrel domain"/>
    <property type="match status" value="1"/>
</dbReference>
<feature type="compositionally biased region" description="Acidic residues" evidence="6">
    <location>
        <begin position="58"/>
        <end position="68"/>
    </location>
</feature>